<dbReference type="AlphaFoldDB" id="A0A2D6YI31"/>
<dbReference type="InterPro" id="IPR000456">
    <property type="entry name" value="Ribosomal_bL17"/>
</dbReference>
<feature type="region of interest" description="Disordered" evidence="6">
    <location>
        <begin position="128"/>
        <end position="165"/>
    </location>
</feature>
<dbReference type="PANTHER" id="PTHR14413">
    <property type="entry name" value="RIBOSOMAL PROTEIN L17"/>
    <property type="match status" value="1"/>
</dbReference>
<dbReference type="Gene3D" id="3.90.1030.10">
    <property type="entry name" value="Ribosomal protein L17"/>
    <property type="match status" value="1"/>
</dbReference>
<dbReference type="Proteomes" id="UP000226525">
    <property type="component" value="Unassembled WGS sequence"/>
</dbReference>
<keyword evidence="2 4" id="KW-0689">Ribosomal protein</keyword>
<gene>
    <name evidence="4" type="primary">rplQ</name>
    <name evidence="7" type="ORF">CMN54_04945</name>
</gene>
<comment type="subunit">
    <text evidence="4">Part of the 50S ribosomal subunit. Contacts protein L32.</text>
</comment>
<evidence type="ECO:0000256" key="4">
    <source>
        <dbReference type="HAMAP-Rule" id="MF_01368"/>
    </source>
</evidence>
<dbReference type="GO" id="GO:0022625">
    <property type="term" value="C:cytosolic large ribosomal subunit"/>
    <property type="evidence" value="ECO:0007669"/>
    <property type="project" value="TreeGrafter"/>
</dbReference>
<dbReference type="NCBIfam" id="TIGR00059">
    <property type="entry name" value="L17"/>
    <property type="match status" value="1"/>
</dbReference>
<feature type="compositionally biased region" description="Basic and acidic residues" evidence="6">
    <location>
        <begin position="155"/>
        <end position="165"/>
    </location>
</feature>
<evidence type="ECO:0000313" key="8">
    <source>
        <dbReference type="Proteomes" id="UP000226525"/>
    </source>
</evidence>
<comment type="similarity">
    <text evidence="1 4 5">Belongs to the bacterial ribosomal protein bL17 family.</text>
</comment>
<dbReference type="HAMAP" id="MF_01368">
    <property type="entry name" value="Ribosomal_bL17"/>
    <property type="match status" value="1"/>
</dbReference>
<organism evidence="7 8">
    <name type="scientific">SAR324 cluster bacterium</name>
    <dbReference type="NCBI Taxonomy" id="2024889"/>
    <lineage>
        <taxon>Bacteria</taxon>
        <taxon>Deltaproteobacteria</taxon>
        <taxon>SAR324 cluster</taxon>
    </lineage>
</organism>
<reference evidence="8" key="1">
    <citation type="submission" date="2017-09" db="EMBL/GenBank/DDBJ databases">
        <title>The Reconstruction of 2,631 Draft Metagenome-Assembled Genomes from the Global Oceans.</title>
        <authorList>
            <person name="Tully B.J."/>
            <person name="Graham E.D."/>
            <person name="Heidelberg J.F."/>
        </authorList>
    </citation>
    <scope>NUCLEOTIDE SEQUENCE [LARGE SCALE GENOMIC DNA]</scope>
</reference>
<evidence type="ECO:0000256" key="5">
    <source>
        <dbReference type="RuleBase" id="RU000660"/>
    </source>
</evidence>
<dbReference type="GO" id="GO:0006412">
    <property type="term" value="P:translation"/>
    <property type="evidence" value="ECO:0007669"/>
    <property type="project" value="UniProtKB-UniRule"/>
</dbReference>
<evidence type="ECO:0000313" key="7">
    <source>
        <dbReference type="EMBL" id="MAH62792.1"/>
    </source>
</evidence>
<dbReference type="InterPro" id="IPR036373">
    <property type="entry name" value="Ribosomal_bL17_sf"/>
</dbReference>
<name>A0A2D6YI31_9DELT</name>
<dbReference type="Pfam" id="PF01196">
    <property type="entry name" value="Ribosomal_L17"/>
    <property type="match status" value="1"/>
</dbReference>
<dbReference type="EMBL" id="NZEX01000051">
    <property type="protein sequence ID" value="MAH62792.1"/>
    <property type="molecule type" value="Genomic_DNA"/>
</dbReference>
<evidence type="ECO:0000256" key="3">
    <source>
        <dbReference type="ARBA" id="ARBA00023274"/>
    </source>
</evidence>
<sequence>MRHLKAGRKLGVSSSHRRAMMRNMVTSILENGEVTCTLARAKEARAPLEKMITFAKRGDLHARRQVLRFVKSKLAMENLFGEIAERYKERPGGYCRVIKLAKRRLGDASEMAIVQLVGSENDALSALKKPKSRKAAKPQPAPSLLEEVSTQVNKPKAEVETEKTV</sequence>
<dbReference type="SUPFAM" id="SSF64263">
    <property type="entry name" value="Prokaryotic ribosomal protein L17"/>
    <property type="match status" value="1"/>
</dbReference>
<evidence type="ECO:0000256" key="6">
    <source>
        <dbReference type="SAM" id="MobiDB-lite"/>
    </source>
</evidence>
<dbReference type="GO" id="GO:0003735">
    <property type="term" value="F:structural constituent of ribosome"/>
    <property type="evidence" value="ECO:0007669"/>
    <property type="project" value="InterPro"/>
</dbReference>
<proteinExistence type="inferred from homology"/>
<evidence type="ECO:0000256" key="1">
    <source>
        <dbReference type="ARBA" id="ARBA00008777"/>
    </source>
</evidence>
<comment type="caution">
    <text evidence="7">The sequence shown here is derived from an EMBL/GenBank/DDBJ whole genome shotgun (WGS) entry which is preliminary data.</text>
</comment>
<keyword evidence="3 4" id="KW-0687">Ribonucleoprotein</keyword>
<protein>
    <recommendedName>
        <fullName evidence="4">Large ribosomal subunit protein bL17</fullName>
    </recommendedName>
</protein>
<evidence type="ECO:0000256" key="2">
    <source>
        <dbReference type="ARBA" id="ARBA00022980"/>
    </source>
</evidence>
<accession>A0A2D6YI31</accession>
<dbReference type="PANTHER" id="PTHR14413:SF16">
    <property type="entry name" value="LARGE RIBOSOMAL SUBUNIT PROTEIN BL17M"/>
    <property type="match status" value="1"/>
</dbReference>